<dbReference type="AlphaFoldDB" id="A0A914RN44"/>
<sequence length="126" mass="14103">LNILLTKIIQRVNEAPLIELRELRINNSCTREIRVGVVINASCCQCWEGRITTLRFEWTAFGTMQEQCALSETRKTSYLRHPPGSTATSVSPDPFWPSALNPDLASLQTLSNISESPKKSLNGNEK</sequence>
<organism evidence="1 2">
    <name type="scientific">Parascaris equorum</name>
    <name type="common">Equine roundworm</name>
    <dbReference type="NCBI Taxonomy" id="6256"/>
    <lineage>
        <taxon>Eukaryota</taxon>
        <taxon>Metazoa</taxon>
        <taxon>Ecdysozoa</taxon>
        <taxon>Nematoda</taxon>
        <taxon>Chromadorea</taxon>
        <taxon>Rhabditida</taxon>
        <taxon>Spirurina</taxon>
        <taxon>Ascaridomorpha</taxon>
        <taxon>Ascaridoidea</taxon>
        <taxon>Ascarididae</taxon>
        <taxon>Parascaris</taxon>
    </lineage>
</organism>
<proteinExistence type="predicted"/>
<dbReference type="WBParaSite" id="PEQ_0000331001-mRNA-1">
    <property type="protein sequence ID" value="PEQ_0000331001-mRNA-1"/>
    <property type="gene ID" value="PEQ_0000331001"/>
</dbReference>
<dbReference type="Proteomes" id="UP000887564">
    <property type="component" value="Unplaced"/>
</dbReference>
<protein>
    <submittedName>
        <fullName evidence="2">Phlebovirus glycoprotein G2 fusion domain-containing protein</fullName>
    </submittedName>
</protein>
<accession>A0A914RN44</accession>
<keyword evidence="1" id="KW-1185">Reference proteome</keyword>
<evidence type="ECO:0000313" key="1">
    <source>
        <dbReference type="Proteomes" id="UP000887564"/>
    </source>
</evidence>
<evidence type="ECO:0000313" key="2">
    <source>
        <dbReference type="WBParaSite" id="PEQ_0000331001-mRNA-1"/>
    </source>
</evidence>
<reference evidence="2" key="1">
    <citation type="submission" date="2022-11" db="UniProtKB">
        <authorList>
            <consortium name="WormBaseParasite"/>
        </authorList>
    </citation>
    <scope>IDENTIFICATION</scope>
</reference>
<name>A0A914RN44_PAREQ</name>